<keyword evidence="2" id="KW-0175">Coiled coil</keyword>
<dbReference type="InterPro" id="IPR009061">
    <property type="entry name" value="DNA-bd_dom_put_sf"/>
</dbReference>
<dbReference type="AlphaFoldDB" id="A0A370GPJ9"/>
<organism evidence="4 5">
    <name type="scientific">Falsibacillus pallidus</name>
    <dbReference type="NCBI Taxonomy" id="493781"/>
    <lineage>
        <taxon>Bacteria</taxon>
        <taxon>Bacillati</taxon>
        <taxon>Bacillota</taxon>
        <taxon>Bacilli</taxon>
        <taxon>Bacillales</taxon>
        <taxon>Bacillaceae</taxon>
        <taxon>Falsibacillus</taxon>
    </lineage>
</organism>
<evidence type="ECO:0000256" key="1">
    <source>
        <dbReference type="ARBA" id="ARBA00023125"/>
    </source>
</evidence>
<name>A0A370GPJ9_9BACI</name>
<dbReference type="PANTHER" id="PTHR30204">
    <property type="entry name" value="REDOX-CYCLING DRUG-SENSING TRANSCRIPTIONAL ACTIVATOR SOXR"/>
    <property type="match status" value="1"/>
</dbReference>
<dbReference type="EMBL" id="QQAY01000002">
    <property type="protein sequence ID" value="RDI45607.1"/>
    <property type="molecule type" value="Genomic_DNA"/>
</dbReference>
<keyword evidence="1" id="KW-0238">DNA-binding</keyword>
<evidence type="ECO:0000313" key="4">
    <source>
        <dbReference type="EMBL" id="RDI45607.1"/>
    </source>
</evidence>
<evidence type="ECO:0000313" key="5">
    <source>
        <dbReference type="Proteomes" id="UP000255326"/>
    </source>
</evidence>
<reference evidence="4 5" key="1">
    <citation type="submission" date="2018-07" db="EMBL/GenBank/DDBJ databases">
        <title>Genomic Encyclopedia of Type Strains, Phase IV (KMG-IV): sequencing the most valuable type-strain genomes for metagenomic binning, comparative biology and taxonomic classification.</title>
        <authorList>
            <person name="Goeker M."/>
        </authorList>
    </citation>
    <scope>NUCLEOTIDE SEQUENCE [LARGE SCALE GENOMIC DNA]</scope>
    <source>
        <strain evidence="4 5">DSM 25281</strain>
    </source>
</reference>
<dbReference type="SMART" id="SM00422">
    <property type="entry name" value="HTH_MERR"/>
    <property type="match status" value="1"/>
</dbReference>
<sequence length="120" mass="14234">MADQTGLSVHTLRYYEKIGLLKDVKRDENGYRQYEEKDVLWTEFLIRLKDTGMSIENMKIFSALRSTGDETISARRELLVSHQKNVQKEIKWLQENLKKIEEKIVHYQTLEENRDGDTTN</sequence>
<dbReference type="Pfam" id="PF00376">
    <property type="entry name" value="MerR"/>
    <property type="match status" value="1"/>
</dbReference>
<keyword evidence="5" id="KW-1185">Reference proteome</keyword>
<dbReference type="Gene3D" id="1.10.1660.10">
    <property type="match status" value="1"/>
</dbReference>
<dbReference type="GO" id="GO:0003700">
    <property type="term" value="F:DNA-binding transcription factor activity"/>
    <property type="evidence" value="ECO:0007669"/>
    <property type="project" value="InterPro"/>
</dbReference>
<dbReference type="Proteomes" id="UP000255326">
    <property type="component" value="Unassembled WGS sequence"/>
</dbReference>
<dbReference type="InterPro" id="IPR000551">
    <property type="entry name" value="MerR-type_HTH_dom"/>
</dbReference>
<evidence type="ECO:0000256" key="2">
    <source>
        <dbReference type="SAM" id="Coils"/>
    </source>
</evidence>
<dbReference type="GO" id="GO:0003677">
    <property type="term" value="F:DNA binding"/>
    <property type="evidence" value="ECO:0007669"/>
    <property type="project" value="UniProtKB-KW"/>
</dbReference>
<evidence type="ECO:0000259" key="3">
    <source>
        <dbReference type="PROSITE" id="PS50937"/>
    </source>
</evidence>
<gene>
    <name evidence="4" type="ORF">DFR59_102236</name>
</gene>
<protein>
    <submittedName>
        <fullName evidence="4">MerR family transcriptional regulator</fullName>
    </submittedName>
</protein>
<dbReference type="InterPro" id="IPR047057">
    <property type="entry name" value="MerR_fam"/>
</dbReference>
<dbReference type="SUPFAM" id="SSF46955">
    <property type="entry name" value="Putative DNA-binding domain"/>
    <property type="match status" value="1"/>
</dbReference>
<dbReference type="CDD" id="cd01109">
    <property type="entry name" value="HTH_YyaN"/>
    <property type="match status" value="1"/>
</dbReference>
<dbReference type="PROSITE" id="PS50937">
    <property type="entry name" value="HTH_MERR_2"/>
    <property type="match status" value="1"/>
</dbReference>
<dbReference type="PANTHER" id="PTHR30204:SF98">
    <property type="entry name" value="HTH-TYPE TRANSCRIPTIONAL REGULATOR ADHR"/>
    <property type="match status" value="1"/>
</dbReference>
<proteinExistence type="predicted"/>
<feature type="coiled-coil region" evidence="2">
    <location>
        <begin position="83"/>
        <end position="110"/>
    </location>
</feature>
<feature type="domain" description="HTH merR-type" evidence="3">
    <location>
        <begin position="1"/>
        <end position="64"/>
    </location>
</feature>
<accession>A0A370GPJ9</accession>
<comment type="caution">
    <text evidence="4">The sequence shown here is derived from an EMBL/GenBank/DDBJ whole genome shotgun (WGS) entry which is preliminary data.</text>
</comment>